<keyword evidence="3" id="KW-1185">Reference proteome</keyword>
<feature type="region of interest" description="Disordered" evidence="1">
    <location>
        <begin position="19"/>
        <end position="81"/>
    </location>
</feature>
<dbReference type="KEGG" id="mcad:Pan265_14480"/>
<dbReference type="EMBL" id="CP036280">
    <property type="protein sequence ID" value="QDU71596.1"/>
    <property type="molecule type" value="Genomic_DNA"/>
</dbReference>
<feature type="compositionally biased region" description="Basic and acidic residues" evidence="1">
    <location>
        <begin position="52"/>
        <end position="81"/>
    </location>
</feature>
<dbReference type="RefSeq" id="WP_145445734.1">
    <property type="nucleotide sequence ID" value="NZ_CP036280.1"/>
</dbReference>
<dbReference type="AlphaFoldDB" id="A0A518BXA9"/>
<reference evidence="2 3" key="1">
    <citation type="submission" date="2019-02" db="EMBL/GenBank/DDBJ databases">
        <title>Deep-cultivation of Planctomycetes and their phenomic and genomic characterization uncovers novel biology.</title>
        <authorList>
            <person name="Wiegand S."/>
            <person name="Jogler M."/>
            <person name="Boedeker C."/>
            <person name="Pinto D."/>
            <person name="Vollmers J."/>
            <person name="Rivas-Marin E."/>
            <person name="Kohn T."/>
            <person name="Peeters S.H."/>
            <person name="Heuer A."/>
            <person name="Rast P."/>
            <person name="Oberbeckmann S."/>
            <person name="Bunk B."/>
            <person name="Jeske O."/>
            <person name="Meyerdierks A."/>
            <person name="Storesund J.E."/>
            <person name="Kallscheuer N."/>
            <person name="Luecker S."/>
            <person name="Lage O.M."/>
            <person name="Pohl T."/>
            <person name="Merkel B.J."/>
            <person name="Hornburger P."/>
            <person name="Mueller R.-W."/>
            <person name="Bruemmer F."/>
            <person name="Labrenz M."/>
            <person name="Spormann A.M."/>
            <person name="Op den Camp H."/>
            <person name="Overmann J."/>
            <person name="Amann R."/>
            <person name="Jetten M.S.M."/>
            <person name="Mascher T."/>
            <person name="Medema M.H."/>
            <person name="Devos D.P."/>
            <person name="Kaster A.-K."/>
            <person name="Ovreas L."/>
            <person name="Rohde M."/>
            <person name="Galperin M.Y."/>
            <person name="Jogler C."/>
        </authorList>
    </citation>
    <scope>NUCLEOTIDE SEQUENCE [LARGE SCALE GENOMIC DNA]</scope>
    <source>
        <strain evidence="2 3">Pan265</strain>
    </source>
</reference>
<protein>
    <submittedName>
        <fullName evidence="2">Uncharacterized protein</fullName>
    </submittedName>
</protein>
<organism evidence="2 3">
    <name type="scientific">Mucisphaera calidilacus</name>
    <dbReference type="NCBI Taxonomy" id="2527982"/>
    <lineage>
        <taxon>Bacteria</taxon>
        <taxon>Pseudomonadati</taxon>
        <taxon>Planctomycetota</taxon>
        <taxon>Phycisphaerae</taxon>
        <taxon>Phycisphaerales</taxon>
        <taxon>Phycisphaeraceae</taxon>
        <taxon>Mucisphaera</taxon>
    </lineage>
</organism>
<evidence type="ECO:0000256" key="1">
    <source>
        <dbReference type="SAM" id="MobiDB-lite"/>
    </source>
</evidence>
<name>A0A518BXA9_9BACT</name>
<gene>
    <name evidence="2" type="ORF">Pan265_14480</name>
</gene>
<dbReference type="OrthoDB" id="9962173at2"/>
<sequence>MGWFQRLCRNAGLAIHHATAGVSDQTHDRPQPKDQATQPTEPGETVQRVRRVTIEEVEIRSRPADDDRNDPEKRDEPPLIP</sequence>
<dbReference type="Proteomes" id="UP000320386">
    <property type="component" value="Chromosome"/>
</dbReference>
<evidence type="ECO:0000313" key="2">
    <source>
        <dbReference type="EMBL" id="QDU71596.1"/>
    </source>
</evidence>
<accession>A0A518BXA9</accession>
<proteinExistence type="predicted"/>
<evidence type="ECO:0000313" key="3">
    <source>
        <dbReference type="Proteomes" id="UP000320386"/>
    </source>
</evidence>